<protein>
    <submittedName>
        <fullName evidence="2">Uncharacterized protein</fullName>
    </submittedName>
</protein>
<organism evidence="2">
    <name type="scientific">marine metagenome</name>
    <dbReference type="NCBI Taxonomy" id="408172"/>
    <lineage>
        <taxon>unclassified sequences</taxon>
        <taxon>metagenomes</taxon>
        <taxon>ecological metagenomes</taxon>
    </lineage>
</organism>
<reference evidence="2" key="1">
    <citation type="submission" date="2018-05" db="EMBL/GenBank/DDBJ databases">
        <authorList>
            <person name="Lanie J.A."/>
            <person name="Ng W.-L."/>
            <person name="Kazmierczak K.M."/>
            <person name="Andrzejewski T.M."/>
            <person name="Davidsen T.M."/>
            <person name="Wayne K.J."/>
            <person name="Tettelin H."/>
            <person name="Glass J.I."/>
            <person name="Rusch D."/>
            <person name="Podicherti R."/>
            <person name="Tsui H.-C.T."/>
            <person name="Winkler M.E."/>
        </authorList>
    </citation>
    <scope>NUCLEOTIDE SEQUENCE</scope>
</reference>
<feature type="region of interest" description="Disordered" evidence="1">
    <location>
        <begin position="1"/>
        <end position="32"/>
    </location>
</feature>
<proteinExistence type="predicted"/>
<dbReference type="AlphaFoldDB" id="A0A381UCF3"/>
<dbReference type="EMBL" id="UINC01006155">
    <property type="protein sequence ID" value="SVA25819.1"/>
    <property type="molecule type" value="Genomic_DNA"/>
</dbReference>
<accession>A0A381UCF3</accession>
<sequence length="103" mass="11189">MGGKGSMPAMPAPYVVDPPREADYLPPKTELPEPEAITQAKLDEEKRKKMQRLASTDTRESTIMNEGGALGLGAVEEDELNKPSLFYRKKAVGKKSTKGLLSA</sequence>
<name>A0A381UCF3_9ZZZZ</name>
<evidence type="ECO:0000256" key="1">
    <source>
        <dbReference type="SAM" id="MobiDB-lite"/>
    </source>
</evidence>
<gene>
    <name evidence="2" type="ORF">METZ01_LOCUS78673</name>
</gene>
<evidence type="ECO:0000313" key="2">
    <source>
        <dbReference type="EMBL" id="SVA25819.1"/>
    </source>
</evidence>